<dbReference type="SUPFAM" id="SSF55681">
    <property type="entry name" value="Class II aaRS and biotin synthetases"/>
    <property type="match status" value="1"/>
</dbReference>
<name>A0A1W1CUW3_9ZZZZ</name>
<dbReference type="Gene3D" id="3.30.930.10">
    <property type="entry name" value="Bira Bifunctional Protein, Domain 2"/>
    <property type="match status" value="1"/>
</dbReference>
<dbReference type="InterPro" id="IPR004408">
    <property type="entry name" value="Biotin_CoA_COase_ligase"/>
</dbReference>
<reference evidence="3" key="1">
    <citation type="submission" date="2016-10" db="EMBL/GenBank/DDBJ databases">
        <authorList>
            <person name="de Groot N.N."/>
        </authorList>
    </citation>
    <scope>NUCLEOTIDE SEQUENCE</scope>
</reference>
<dbReference type="PROSITE" id="PS51733">
    <property type="entry name" value="BPL_LPL_CATALYTIC"/>
    <property type="match status" value="1"/>
</dbReference>
<dbReference type="InterPro" id="IPR004143">
    <property type="entry name" value="BPL_LPL_catalytic"/>
</dbReference>
<accession>A0A1W1CUW3</accession>
<keyword evidence="1 3" id="KW-0436">Ligase</keyword>
<dbReference type="AlphaFoldDB" id="A0A1W1CUW3"/>
<sequence>MEILCFNELESTQIYLIEKIKNKTYFAPLAIMAKEQTKGVGSRDNSWEGGKGNLFFSVAIRLEDLPKDLPLNSASIYFSFIMKQVLLKYTDDIWLKWPNDLYHNNSKIAGTITKKNDNILFCGMGINLQKNSNSFEALNIDIEPLFLLKKYLCELEEYPSWKQIFSQYRIEFDRSKEFFTHINNKYKSLENAILSEDGSLIIDNKRVYSIR</sequence>
<dbReference type="EC" id="6.3.4.15" evidence="3"/>
<dbReference type="Pfam" id="PF03099">
    <property type="entry name" value="BPL_LplA_LipB"/>
    <property type="match status" value="1"/>
</dbReference>
<protein>
    <submittedName>
        <fullName evidence="3">Biotin-protein ligase</fullName>
        <ecNumber evidence="3">6.3.4.15</ecNumber>
    </submittedName>
</protein>
<dbReference type="GO" id="GO:0005737">
    <property type="term" value="C:cytoplasm"/>
    <property type="evidence" value="ECO:0007669"/>
    <property type="project" value="TreeGrafter"/>
</dbReference>
<dbReference type="EMBL" id="FPHN01000278">
    <property type="protein sequence ID" value="SFV69549.1"/>
    <property type="molecule type" value="Genomic_DNA"/>
</dbReference>
<proteinExistence type="predicted"/>
<dbReference type="GO" id="GO:0004077">
    <property type="term" value="F:biotin--[biotin carboxyl-carrier protein] ligase activity"/>
    <property type="evidence" value="ECO:0007669"/>
    <property type="project" value="UniProtKB-EC"/>
</dbReference>
<evidence type="ECO:0000256" key="1">
    <source>
        <dbReference type="ARBA" id="ARBA00022598"/>
    </source>
</evidence>
<dbReference type="PANTHER" id="PTHR12835:SF5">
    <property type="entry name" value="BIOTIN--PROTEIN LIGASE"/>
    <property type="match status" value="1"/>
</dbReference>
<evidence type="ECO:0000259" key="2">
    <source>
        <dbReference type="PROSITE" id="PS51733"/>
    </source>
</evidence>
<dbReference type="InterPro" id="IPR045864">
    <property type="entry name" value="aa-tRNA-synth_II/BPL/LPL"/>
</dbReference>
<feature type="domain" description="BPL/LPL catalytic" evidence="2">
    <location>
        <begin position="1"/>
        <end position="180"/>
    </location>
</feature>
<dbReference type="NCBIfam" id="TIGR00121">
    <property type="entry name" value="birA_ligase"/>
    <property type="match status" value="1"/>
</dbReference>
<gene>
    <name evidence="3" type="ORF">MNB_SV-14-357</name>
</gene>
<evidence type="ECO:0000313" key="3">
    <source>
        <dbReference type="EMBL" id="SFV69549.1"/>
    </source>
</evidence>
<dbReference type="PANTHER" id="PTHR12835">
    <property type="entry name" value="BIOTIN PROTEIN LIGASE"/>
    <property type="match status" value="1"/>
</dbReference>
<organism evidence="3">
    <name type="scientific">hydrothermal vent metagenome</name>
    <dbReference type="NCBI Taxonomy" id="652676"/>
    <lineage>
        <taxon>unclassified sequences</taxon>
        <taxon>metagenomes</taxon>
        <taxon>ecological metagenomes</taxon>
    </lineage>
</organism>
<dbReference type="NCBIfam" id="NF006294">
    <property type="entry name" value="PRK08477.1"/>
    <property type="match status" value="1"/>
</dbReference>